<proteinExistence type="predicted"/>
<dbReference type="Gene3D" id="3.30.470.20">
    <property type="entry name" value="ATP-grasp fold, B domain"/>
    <property type="match status" value="1"/>
</dbReference>
<dbReference type="Pfam" id="PF13607">
    <property type="entry name" value="Succ_CoA_lig"/>
    <property type="match status" value="1"/>
</dbReference>
<dbReference type="Proteomes" id="UP000324209">
    <property type="component" value="Chromosome"/>
</dbReference>
<organism evidence="2 3">
    <name type="scientific">Oceanispirochaeta crateris</name>
    <dbReference type="NCBI Taxonomy" id="2518645"/>
    <lineage>
        <taxon>Bacteria</taxon>
        <taxon>Pseudomonadati</taxon>
        <taxon>Spirochaetota</taxon>
        <taxon>Spirochaetia</taxon>
        <taxon>Spirochaetales</taxon>
        <taxon>Spirochaetaceae</taxon>
        <taxon>Oceanispirochaeta</taxon>
    </lineage>
</organism>
<protein>
    <recommendedName>
        <fullName evidence="1">CoA-binding domain-containing protein</fullName>
    </recommendedName>
</protein>
<dbReference type="EMBL" id="CP036150">
    <property type="protein sequence ID" value="QEN09598.1"/>
    <property type="molecule type" value="Genomic_DNA"/>
</dbReference>
<dbReference type="SMART" id="SM00881">
    <property type="entry name" value="CoA_binding"/>
    <property type="match status" value="1"/>
</dbReference>
<sequence length="763" mass="84798">MNDHMNKESLEKIQTLLKKAEEAHRKELYEYEVYQILEILELKIPRYHLIRNEDEITRSLLSEFGSSRVVMKIVSPQVAHKEKLGGVKVLHKDIDFLRYSFNAMRDLFQSQQIPIEGVLIVEYIEYSPELGNEVMIGFRESETFGPVISFSKGGSDAEHFATHFSAPNLLLPPLSREWAKALISSTEIHKKYLQEGKEDYLEQIIDVKMKLSSLSTAFSSFFNTDNEFIFTDFEINPFVFDPDHNLIALDGYAVFERKENLPPLETNRPPASSLNAFFQPRGIAVVGVSGSDPERPGNIIVSNLIKLGRKDVYCVNPKGGTLTLAGQSLPLYENLKDLPGPAEMVVVTVPAKAALSVVYQAAEIDCKALLLIPGGFSESSNDKGPEDEILTICRKKGIRIMGPNCLGIVTAGSIEHPGINTFFIPEKKFRLDLSRKRNMALFSQSGALGLVELAQLRHAVSPKVVVSYGNQLDVDPCDLVNYWSEDPEIRVIGIYIEGFSPAAGRRFFDEASKGLLDKSRAPIVVYKAGRTLEGKMATQSHTASIAGEYAVARAAMKQAGLIVADTMADHLGYIKTFSMLTDKKAFGLRCAVVTNAGYEKANAADNLGRLRLAELDDQCRRTLKKQLPDFVTIEALLDLTPMVGDDVFVEAVRTLIESDSVDCLLVSIVPHAGFLHTTDEEIESCPENIAAGIVELNRIMEKPLIVSLTATSGLGSEYNRMGQLLESGGVPVFLSAEQAMRNLEEFVRYHLIREQNKLEDWIR</sequence>
<reference evidence="2 3" key="1">
    <citation type="submission" date="2019-02" db="EMBL/GenBank/DDBJ databases">
        <title>Complete Genome Sequence and Methylome Analysis of free living Spirochaetas.</title>
        <authorList>
            <person name="Fomenkov A."/>
            <person name="Dubinina G."/>
            <person name="Leshcheva N."/>
            <person name="Mikheeva N."/>
            <person name="Grabovich M."/>
            <person name="Vincze T."/>
            <person name="Roberts R.J."/>
        </authorList>
    </citation>
    <scope>NUCLEOTIDE SEQUENCE [LARGE SCALE GENOMIC DNA]</scope>
    <source>
        <strain evidence="2 3">K2</strain>
    </source>
</reference>
<keyword evidence="3" id="KW-1185">Reference proteome</keyword>
<gene>
    <name evidence="2" type="ORF">EXM22_17010</name>
</gene>
<dbReference type="Gene3D" id="3.40.50.720">
    <property type="entry name" value="NAD(P)-binding Rossmann-like Domain"/>
    <property type="match status" value="1"/>
</dbReference>
<dbReference type="AlphaFoldDB" id="A0A5C1QQF5"/>
<dbReference type="InterPro" id="IPR036291">
    <property type="entry name" value="NAD(P)-bd_dom_sf"/>
</dbReference>
<name>A0A5C1QQF5_9SPIO</name>
<dbReference type="Pfam" id="PF13380">
    <property type="entry name" value="CoA_binding_2"/>
    <property type="match status" value="1"/>
</dbReference>
<dbReference type="KEGG" id="ock:EXM22_17010"/>
<dbReference type="SUPFAM" id="SSF52210">
    <property type="entry name" value="Succinyl-CoA synthetase domains"/>
    <property type="match status" value="2"/>
</dbReference>
<dbReference type="Gene3D" id="3.30.1490.20">
    <property type="entry name" value="ATP-grasp fold, A domain"/>
    <property type="match status" value="1"/>
</dbReference>
<dbReference type="OrthoDB" id="9807426at2"/>
<evidence type="ECO:0000313" key="3">
    <source>
        <dbReference type="Proteomes" id="UP000324209"/>
    </source>
</evidence>
<dbReference type="PANTHER" id="PTHR42793:SF1">
    <property type="entry name" value="PEPTIDYL-LYSINE N-ACETYLTRANSFERASE PATZ"/>
    <property type="match status" value="1"/>
</dbReference>
<dbReference type="Gene3D" id="3.40.50.261">
    <property type="entry name" value="Succinyl-CoA synthetase domains"/>
    <property type="match status" value="2"/>
</dbReference>
<dbReference type="Pfam" id="PF13549">
    <property type="entry name" value="ATP-grasp_5"/>
    <property type="match status" value="1"/>
</dbReference>
<dbReference type="RefSeq" id="WP_149487672.1">
    <property type="nucleotide sequence ID" value="NZ_CP036150.1"/>
</dbReference>
<dbReference type="InterPro" id="IPR016102">
    <property type="entry name" value="Succinyl-CoA_synth-like"/>
</dbReference>
<dbReference type="SUPFAM" id="SSF51735">
    <property type="entry name" value="NAD(P)-binding Rossmann-fold domains"/>
    <property type="match status" value="1"/>
</dbReference>
<accession>A0A5C1QQF5</accession>
<dbReference type="GO" id="GO:0005524">
    <property type="term" value="F:ATP binding"/>
    <property type="evidence" value="ECO:0007669"/>
    <property type="project" value="InterPro"/>
</dbReference>
<evidence type="ECO:0000259" key="1">
    <source>
        <dbReference type="SMART" id="SM00881"/>
    </source>
</evidence>
<evidence type="ECO:0000313" key="2">
    <source>
        <dbReference type="EMBL" id="QEN09598.1"/>
    </source>
</evidence>
<dbReference type="PANTHER" id="PTHR42793">
    <property type="entry name" value="COA BINDING DOMAIN CONTAINING PROTEIN"/>
    <property type="match status" value="1"/>
</dbReference>
<dbReference type="InterPro" id="IPR013815">
    <property type="entry name" value="ATP_grasp_subdomain_1"/>
</dbReference>
<feature type="domain" description="CoA-binding" evidence="1">
    <location>
        <begin position="277"/>
        <end position="376"/>
    </location>
</feature>
<dbReference type="SUPFAM" id="SSF56059">
    <property type="entry name" value="Glutathione synthetase ATP-binding domain-like"/>
    <property type="match status" value="1"/>
</dbReference>
<dbReference type="InterPro" id="IPR003781">
    <property type="entry name" value="CoA-bd"/>
</dbReference>
<dbReference type="InterPro" id="IPR032875">
    <property type="entry name" value="Succ_CoA_lig_flav_dom"/>
</dbReference>